<dbReference type="PANTHER" id="PTHR10795">
    <property type="entry name" value="PROPROTEIN CONVERTASE SUBTILISIN/KEXIN"/>
    <property type="match status" value="1"/>
</dbReference>
<dbReference type="PROSITE" id="PS51892">
    <property type="entry name" value="SUBTILASE"/>
    <property type="match status" value="1"/>
</dbReference>
<dbReference type="Proteomes" id="UP001161247">
    <property type="component" value="Chromosome 4"/>
</dbReference>
<evidence type="ECO:0000313" key="11">
    <source>
        <dbReference type="Proteomes" id="UP001161247"/>
    </source>
</evidence>
<dbReference type="PROSITE" id="PS00138">
    <property type="entry name" value="SUBTILASE_SER"/>
    <property type="match status" value="1"/>
</dbReference>
<dbReference type="GO" id="GO:0006508">
    <property type="term" value="P:proteolysis"/>
    <property type="evidence" value="ECO:0007669"/>
    <property type="project" value="UniProtKB-KW"/>
</dbReference>
<keyword evidence="2" id="KW-0645">Protease</keyword>
<dbReference type="InterPro" id="IPR036852">
    <property type="entry name" value="Peptidase_S8/S53_dom_sf"/>
</dbReference>
<dbReference type="Gene3D" id="3.40.50.200">
    <property type="entry name" value="Peptidase S8/S53 domain"/>
    <property type="match status" value="1"/>
</dbReference>
<dbReference type="InterPro" id="IPR010259">
    <property type="entry name" value="S8pro/Inhibitor_I9"/>
</dbReference>
<comment type="caution">
    <text evidence="6">Lacks conserved residue(s) required for the propagation of feature annotation.</text>
</comment>
<feature type="domain" description="Inhibitor I9" evidence="8">
    <location>
        <begin position="2"/>
        <end position="61"/>
    </location>
</feature>
<dbReference type="Pfam" id="PF17766">
    <property type="entry name" value="fn3_6"/>
    <property type="match status" value="1"/>
</dbReference>
<feature type="domain" description="Peptidase S8/S53" evidence="7">
    <location>
        <begin position="194"/>
        <end position="307"/>
    </location>
</feature>
<dbReference type="GO" id="GO:0004252">
    <property type="term" value="F:serine-type endopeptidase activity"/>
    <property type="evidence" value="ECO:0007669"/>
    <property type="project" value="InterPro"/>
</dbReference>
<dbReference type="EMBL" id="OX459121">
    <property type="protein sequence ID" value="CAI9101925.1"/>
    <property type="molecule type" value="Genomic_DNA"/>
</dbReference>
<dbReference type="AlphaFoldDB" id="A0AAV1D464"/>
<dbReference type="InterPro" id="IPR023828">
    <property type="entry name" value="Peptidase_S8_Ser-AS"/>
</dbReference>
<dbReference type="InterPro" id="IPR000209">
    <property type="entry name" value="Peptidase_S8/S53_dom"/>
</dbReference>
<keyword evidence="3" id="KW-0732">Signal</keyword>
<dbReference type="Gene3D" id="2.60.40.2310">
    <property type="match status" value="1"/>
</dbReference>
<keyword evidence="4" id="KW-0378">Hydrolase</keyword>
<dbReference type="CDD" id="cd02120">
    <property type="entry name" value="PA_subtilisin_like"/>
    <property type="match status" value="1"/>
</dbReference>
<proteinExistence type="inferred from homology"/>
<evidence type="ECO:0000256" key="1">
    <source>
        <dbReference type="ARBA" id="ARBA00011073"/>
    </source>
</evidence>
<evidence type="ECO:0000259" key="8">
    <source>
        <dbReference type="Pfam" id="PF05922"/>
    </source>
</evidence>
<evidence type="ECO:0000313" key="10">
    <source>
        <dbReference type="EMBL" id="CAI9101925.1"/>
    </source>
</evidence>
<feature type="domain" description="Subtilisin-like protease fibronectin type-III" evidence="9">
    <location>
        <begin position="380"/>
        <end position="483"/>
    </location>
</feature>
<name>A0AAV1D464_OLDCO</name>
<comment type="similarity">
    <text evidence="1 6">Belongs to the peptidase S8 family.</text>
</comment>
<evidence type="ECO:0000256" key="2">
    <source>
        <dbReference type="ARBA" id="ARBA00022670"/>
    </source>
</evidence>
<organism evidence="10 11">
    <name type="scientific">Oldenlandia corymbosa var. corymbosa</name>
    <dbReference type="NCBI Taxonomy" id="529605"/>
    <lineage>
        <taxon>Eukaryota</taxon>
        <taxon>Viridiplantae</taxon>
        <taxon>Streptophyta</taxon>
        <taxon>Embryophyta</taxon>
        <taxon>Tracheophyta</taxon>
        <taxon>Spermatophyta</taxon>
        <taxon>Magnoliopsida</taxon>
        <taxon>eudicotyledons</taxon>
        <taxon>Gunneridae</taxon>
        <taxon>Pentapetalae</taxon>
        <taxon>asterids</taxon>
        <taxon>lamiids</taxon>
        <taxon>Gentianales</taxon>
        <taxon>Rubiaceae</taxon>
        <taxon>Rubioideae</taxon>
        <taxon>Spermacoceae</taxon>
        <taxon>Hedyotis-Oldenlandia complex</taxon>
        <taxon>Oldenlandia</taxon>
    </lineage>
</organism>
<reference evidence="10" key="1">
    <citation type="submission" date="2023-03" db="EMBL/GenBank/DDBJ databases">
        <authorList>
            <person name="Julca I."/>
        </authorList>
    </citation>
    <scope>NUCLEOTIDE SEQUENCE</scope>
</reference>
<dbReference type="SUPFAM" id="SSF52743">
    <property type="entry name" value="Subtilisin-like"/>
    <property type="match status" value="1"/>
</dbReference>
<dbReference type="InterPro" id="IPR045051">
    <property type="entry name" value="SBT"/>
</dbReference>
<dbReference type="InterPro" id="IPR041469">
    <property type="entry name" value="Subtilisin-like_FN3"/>
</dbReference>
<dbReference type="Gene3D" id="3.50.30.30">
    <property type="match status" value="1"/>
</dbReference>
<evidence type="ECO:0000259" key="7">
    <source>
        <dbReference type="Pfam" id="PF00082"/>
    </source>
</evidence>
<keyword evidence="11" id="KW-1185">Reference proteome</keyword>
<evidence type="ECO:0000256" key="6">
    <source>
        <dbReference type="PROSITE-ProRule" id="PRU01240"/>
    </source>
</evidence>
<keyword evidence="5" id="KW-0720">Serine protease</keyword>
<sequence>MDNSKLPAPFDSHHSWYISTLSSLSSPEGISPTHLYTYNHVISGFSAALTPSHLEKLEKMPVGAGTIDRGLSARVTFGDGDLQVTGKSIYPENLLVDRVPIYFGNGNRSKEICGDQTLDPNEVKGQYVFCDFDDQFAVFGQVAEVFGAGAAGAIVSTDSAIFLKRSDFNVPFVAISPSDGDSVKKYLTQSGNTTLSVKYQVTLLGTKPAPQVADFSSRGPVWHAPWTLKPDILAPGVDILAAWAPNRGTAEIGDDYLLTDYTLLSGTSMASPHIVGIAALLKSVHKDWSPAMIRSAMMTTADIHDNTNNTIIDIITGVAGTPLDYGAGHVNPNKAMDPGLVYDIQVEDYINYMCALNYTSEQLHTVTRRSNVSCENANLDLNYPSFIVILNHTKTASYTFKRELTNVVDANCSYHAVLEAPKGMKASVQPSTIQFAGKLSKSTFELTVEIDMGAIPQSDSIVNYGYLTWYEDNGIHTVRSPIVSATGAGP</sequence>
<protein>
    <submittedName>
        <fullName evidence="10">OLC1v1000089C1</fullName>
    </submittedName>
</protein>
<dbReference type="Pfam" id="PF05922">
    <property type="entry name" value="Inhibitor_I9"/>
    <property type="match status" value="1"/>
</dbReference>
<evidence type="ECO:0000256" key="4">
    <source>
        <dbReference type="ARBA" id="ARBA00022801"/>
    </source>
</evidence>
<accession>A0AAV1D464</accession>
<evidence type="ECO:0000256" key="3">
    <source>
        <dbReference type="ARBA" id="ARBA00022729"/>
    </source>
</evidence>
<gene>
    <name evidence="10" type="ORF">OLC1_LOCUS11390</name>
</gene>
<dbReference type="Pfam" id="PF00082">
    <property type="entry name" value="Peptidase_S8"/>
    <property type="match status" value="1"/>
</dbReference>
<evidence type="ECO:0000259" key="9">
    <source>
        <dbReference type="Pfam" id="PF17766"/>
    </source>
</evidence>
<evidence type="ECO:0000256" key="5">
    <source>
        <dbReference type="ARBA" id="ARBA00022825"/>
    </source>
</evidence>